<gene>
    <name evidence="2" type="ORF">KIN20_023290</name>
</gene>
<comment type="caution">
    <text evidence="2">The sequence shown here is derived from an EMBL/GenBank/DDBJ whole genome shotgun (WGS) entry which is preliminary data.</text>
</comment>
<protein>
    <submittedName>
        <fullName evidence="2">Uncharacterized protein</fullName>
    </submittedName>
</protein>
<dbReference type="EMBL" id="JAHQIW010004709">
    <property type="protein sequence ID" value="KAJ1363422.1"/>
    <property type="molecule type" value="Genomic_DNA"/>
</dbReference>
<keyword evidence="1" id="KW-0472">Membrane</keyword>
<evidence type="ECO:0000313" key="2">
    <source>
        <dbReference type="EMBL" id="KAJ1363422.1"/>
    </source>
</evidence>
<sequence length="139" mass="15970">MRLPRPKQVYWAVQMPIANRSTKAEKARRDKKLSYKLELEEMQGKTASHHAMKTKREKECSSLQVCCIFVPGAVLFVDWFSQMVEYEFSEPLSEPPYHQLVHRKTTVNDQAILVPEKQTSPAHLSSIVLIGAVSLVFIR</sequence>
<reference evidence="2" key="1">
    <citation type="submission" date="2021-06" db="EMBL/GenBank/DDBJ databases">
        <title>Parelaphostrongylus tenuis whole genome reference sequence.</title>
        <authorList>
            <person name="Garwood T.J."/>
            <person name="Larsen P.A."/>
            <person name="Fountain-Jones N.M."/>
            <person name="Garbe J.R."/>
            <person name="Macchietto M.G."/>
            <person name="Kania S.A."/>
            <person name="Gerhold R.W."/>
            <person name="Richards J.E."/>
            <person name="Wolf T.M."/>
        </authorList>
    </citation>
    <scope>NUCLEOTIDE SEQUENCE</scope>
    <source>
        <strain evidence="2">MNPRO001-30</strain>
        <tissue evidence="2">Meninges</tissue>
    </source>
</reference>
<accession>A0AAD5MRS8</accession>
<name>A0AAD5MRS8_PARTN</name>
<keyword evidence="3" id="KW-1185">Reference proteome</keyword>
<organism evidence="2 3">
    <name type="scientific">Parelaphostrongylus tenuis</name>
    <name type="common">Meningeal worm</name>
    <dbReference type="NCBI Taxonomy" id="148309"/>
    <lineage>
        <taxon>Eukaryota</taxon>
        <taxon>Metazoa</taxon>
        <taxon>Ecdysozoa</taxon>
        <taxon>Nematoda</taxon>
        <taxon>Chromadorea</taxon>
        <taxon>Rhabditida</taxon>
        <taxon>Rhabditina</taxon>
        <taxon>Rhabditomorpha</taxon>
        <taxon>Strongyloidea</taxon>
        <taxon>Metastrongylidae</taxon>
        <taxon>Parelaphostrongylus</taxon>
    </lineage>
</organism>
<evidence type="ECO:0000256" key="1">
    <source>
        <dbReference type="SAM" id="Phobius"/>
    </source>
</evidence>
<evidence type="ECO:0000313" key="3">
    <source>
        <dbReference type="Proteomes" id="UP001196413"/>
    </source>
</evidence>
<feature type="transmembrane region" description="Helical" evidence="1">
    <location>
        <begin position="62"/>
        <end position="81"/>
    </location>
</feature>
<dbReference type="AlphaFoldDB" id="A0AAD5MRS8"/>
<keyword evidence="1" id="KW-1133">Transmembrane helix</keyword>
<keyword evidence="1" id="KW-0812">Transmembrane</keyword>
<dbReference type="Proteomes" id="UP001196413">
    <property type="component" value="Unassembled WGS sequence"/>
</dbReference>
<proteinExistence type="predicted"/>
<feature type="transmembrane region" description="Helical" evidence="1">
    <location>
        <begin position="122"/>
        <end position="138"/>
    </location>
</feature>